<dbReference type="SMART" id="SM00698">
    <property type="entry name" value="MORN"/>
    <property type="match status" value="7"/>
</dbReference>
<reference evidence="3" key="1">
    <citation type="submission" date="2023-07" db="EMBL/GenBank/DDBJ databases">
        <authorList>
            <consortium name="AG Swart"/>
            <person name="Singh M."/>
            <person name="Singh A."/>
            <person name="Seah K."/>
            <person name="Emmerich C."/>
        </authorList>
    </citation>
    <scope>NUCLEOTIDE SEQUENCE</scope>
    <source>
        <strain evidence="3">DP1</strain>
    </source>
</reference>
<dbReference type="AlphaFoldDB" id="A0AAD1XBH6"/>
<dbReference type="PANTHER" id="PTHR43215:SF14">
    <property type="entry name" value="RADIAL SPOKE HEAD 1 HOMOLOG"/>
    <property type="match status" value="1"/>
</dbReference>
<dbReference type="GO" id="GO:0005829">
    <property type="term" value="C:cytosol"/>
    <property type="evidence" value="ECO:0007669"/>
    <property type="project" value="TreeGrafter"/>
</dbReference>
<evidence type="ECO:0000256" key="2">
    <source>
        <dbReference type="SAM" id="MobiDB-lite"/>
    </source>
</evidence>
<feature type="compositionally biased region" description="Polar residues" evidence="2">
    <location>
        <begin position="342"/>
        <end position="370"/>
    </location>
</feature>
<comment type="caution">
    <text evidence="3">The sequence shown here is derived from an EMBL/GenBank/DDBJ whole genome shotgun (WGS) entry which is preliminary data.</text>
</comment>
<accession>A0AAD1XBH6</accession>
<keyword evidence="1" id="KW-0677">Repeat</keyword>
<dbReference type="Pfam" id="PF02493">
    <property type="entry name" value="MORN"/>
    <property type="match status" value="7"/>
</dbReference>
<gene>
    <name evidence="3" type="ORF">ECRASSUSDP1_LOCUS11502</name>
</gene>
<dbReference type="SUPFAM" id="SSF82185">
    <property type="entry name" value="Histone H3 K4-specific methyltransferase SET7/9 N-terminal domain"/>
    <property type="match status" value="2"/>
</dbReference>
<feature type="region of interest" description="Disordered" evidence="2">
    <location>
        <begin position="336"/>
        <end position="370"/>
    </location>
</feature>
<organism evidence="3 4">
    <name type="scientific">Euplotes crassus</name>
    <dbReference type="NCBI Taxonomy" id="5936"/>
    <lineage>
        <taxon>Eukaryota</taxon>
        <taxon>Sar</taxon>
        <taxon>Alveolata</taxon>
        <taxon>Ciliophora</taxon>
        <taxon>Intramacronucleata</taxon>
        <taxon>Spirotrichea</taxon>
        <taxon>Hypotrichia</taxon>
        <taxon>Euplotida</taxon>
        <taxon>Euplotidae</taxon>
        <taxon>Moneuplotes</taxon>
    </lineage>
</organism>
<evidence type="ECO:0000256" key="1">
    <source>
        <dbReference type="ARBA" id="ARBA00022737"/>
    </source>
</evidence>
<keyword evidence="4" id="KW-1185">Reference proteome</keyword>
<dbReference type="Gene3D" id="2.20.110.10">
    <property type="entry name" value="Histone H3 K4-specific methyltransferase SET7/9 N-terminal domain"/>
    <property type="match status" value="4"/>
</dbReference>
<evidence type="ECO:0000313" key="4">
    <source>
        <dbReference type="Proteomes" id="UP001295684"/>
    </source>
</evidence>
<dbReference type="Proteomes" id="UP001295684">
    <property type="component" value="Unassembled WGS sequence"/>
</dbReference>
<sequence>MGNLSDCCNKEDEIEVIPRHSIGKYSKTSYWAKEDVIFYEKYKNRSRKLMQPRYWNLLRVKLSDTVRDTHKRLLMHEFYVRNVPANKNICCFTKLISFGSSDSFISTGSKMNSIELVNKQGYYIGEVHIEKNCFQGKGAALFQTGSLYEGFWVNNLPHGQGRLIYPEGSYYRGQWKEGKRHGNGEFRSSSGVTYIGQWHEDYKHGNGQEFFPDGSYYKGGFCMNEYEGEAEILYPNGEKYKGEYRNSNHNGKGTLHFSDGKSYEGTFSDSVINGYGVYKFDKGGNKVYEGNFKDGAMHGEGVIKFATGDTISGTWKEGKKHGSFKYQSPMQPVKYKDYEEGSASNKTRASSSIMFPTTPQTSSHVGQDAK</sequence>
<dbReference type="InterPro" id="IPR003409">
    <property type="entry name" value="MORN"/>
</dbReference>
<name>A0AAD1XBH6_EUPCR</name>
<protein>
    <submittedName>
        <fullName evidence="3">Uncharacterized protein</fullName>
    </submittedName>
</protein>
<evidence type="ECO:0000313" key="3">
    <source>
        <dbReference type="EMBL" id="CAI2370194.1"/>
    </source>
</evidence>
<dbReference type="PANTHER" id="PTHR43215">
    <property type="entry name" value="RADIAL SPOKE HEAD 1 HOMOLOG"/>
    <property type="match status" value="1"/>
</dbReference>
<dbReference type="EMBL" id="CAMPGE010011358">
    <property type="protein sequence ID" value="CAI2370194.1"/>
    <property type="molecule type" value="Genomic_DNA"/>
</dbReference>
<proteinExistence type="predicted"/>